<reference evidence="3 4" key="1">
    <citation type="journal article" date="2019" name="Int. J. Syst. Evol. Microbiol.">
        <title>The Global Catalogue of Microorganisms (GCM) 10K type strain sequencing project: providing services to taxonomists for standard genome sequencing and annotation.</title>
        <authorList>
            <consortium name="The Broad Institute Genomics Platform"/>
            <consortium name="The Broad Institute Genome Sequencing Center for Infectious Disease"/>
            <person name="Wu L."/>
            <person name="Ma J."/>
        </authorList>
    </citation>
    <scope>NUCLEOTIDE SEQUENCE [LARGE SCALE GENOMIC DNA]</scope>
    <source>
        <strain evidence="3 4">CGMCC 1.10593</strain>
    </source>
</reference>
<dbReference type="InterPro" id="IPR049288">
    <property type="entry name" value="DUF447_C"/>
</dbReference>
<dbReference type="Gene3D" id="2.30.110.10">
    <property type="entry name" value="Electron Transport, Fmn-binding Protein, Chain A"/>
    <property type="match status" value="1"/>
</dbReference>
<evidence type="ECO:0000259" key="2">
    <source>
        <dbReference type="Pfam" id="PF20766"/>
    </source>
</evidence>
<dbReference type="Proteomes" id="UP001597052">
    <property type="component" value="Unassembled WGS sequence"/>
</dbReference>
<protein>
    <submittedName>
        <fullName evidence="3">DUF447 domain-containing protein</fullName>
    </submittedName>
</protein>
<dbReference type="InterPro" id="IPR012349">
    <property type="entry name" value="Split_barrel_FMN-bd"/>
</dbReference>
<dbReference type="Gene3D" id="1.20.58.290">
    <property type="entry name" value="Hypothetical membrane protein ta0354_69_121"/>
    <property type="match status" value="1"/>
</dbReference>
<dbReference type="InterPro" id="IPR007386">
    <property type="entry name" value="DUF447_N"/>
</dbReference>
<dbReference type="Pfam" id="PF04289">
    <property type="entry name" value="DUF447_N"/>
    <property type="match status" value="1"/>
</dbReference>
<proteinExistence type="predicted"/>
<dbReference type="RefSeq" id="WP_256396309.1">
    <property type="nucleotide sequence ID" value="NZ_JANHDJ010000004.1"/>
</dbReference>
<dbReference type="AlphaFoldDB" id="A0ABD6DAW5"/>
<feature type="domain" description="DUF447" evidence="2">
    <location>
        <begin position="138"/>
        <end position="190"/>
    </location>
</feature>
<feature type="domain" description="DUF447" evidence="1">
    <location>
        <begin position="16"/>
        <end position="127"/>
    </location>
</feature>
<evidence type="ECO:0000313" key="3">
    <source>
        <dbReference type="EMBL" id="MFD1643168.1"/>
    </source>
</evidence>
<name>A0ABD6DAW5_9EURY</name>
<gene>
    <name evidence="3" type="ORF">ACFSBW_14925</name>
</gene>
<evidence type="ECO:0000259" key="1">
    <source>
        <dbReference type="Pfam" id="PF04289"/>
    </source>
</evidence>
<comment type="caution">
    <text evidence="3">The sequence shown here is derived from an EMBL/GenBank/DDBJ whole genome shotgun (WGS) entry which is preliminary data.</text>
</comment>
<sequence>MTHTPADWPVDLRGVTESVVATLGPNDLWNMAALGLHAPDEPGEPVEATTWGNTRTRRNFHRQGGGVVQFTADPREFVESAVTIREESEPVLPNADAWVEISTESVDSGTEGDTEWERWELRPTEAGTVDRSRPLTINRGFYAVVDATVAASRLDVPSFDTDVLVDRLRYFAETVEKCGGPREREAFETLSRETGWREY</sequence>
<dbReference type="EMBL" id="JBHUDM010000004">
    <property type="protein sequence ID" value="MFD1643168.1"/>
    <property type="molecule type" value="Genomic_DNA"/>
</dbReference>
<accession>A0ABD6DAW5</accession>
<keyword evidence="4" id="KW-1185">Reference proteome</keyword>
<organism evidence="3 4">
    <name type="scientific">Halohasta litorea</name>
    <dbReference type="NCBI Taxonomy" id="869891"/>
    <lineage>
        <taxon>Archaea</taxon>
        <taxon>Methanobacteriati</taxon>
        <taxon>Methanobacteriota</taxon>
        <taxon>Stenosarchaea group</taxon>
        <taxon>Halobacteria</taxon>
        <taxon>Halobacteriales</taxon>
        <taxon>Haloferacaceae</taxon>
        <taxon>Halohasta</taxon>
    </lineage>
</organism>
<dbReference type="SUPFAM" id="SSF50475">
    <property type="entry name" value="FMN-binding split barrel"/>
    <property type="match status" value="1"/>
</dbReference>
<dbReference type="Pfam" id="PF20766">
    <property type="entry name" value="DUF447_C"/>
    <property type="match status" value="1"/>
</dbReference>
<evidence type="ECO:0000313" key="4">
    <source>
        <dbReference type="Proteomes" id="UP001597052"/>
    </source>
</evidence>